<name>A0A0E2D6W5_LEPIR</name>
<dbReference type="Proteomes" id="UP000001340">
    <property type="component" value="Unassembled WGS sequence"/>
</dbReference>
<organism evidence="1 2">
    <name type="scientific">Leptospira interrogans str. UI 12758</name>
    <dbReference type="NCBI Taxonomy" id="1049938"/>
    <lineage>
        <taxon>Bacteria</taxon>
        <taxon>Pseudomonadati</taxon>
        <taxon>Spirochaetota</taxon>
        <taxon>Spirochaetia</taxon>
        <taxon>Leptospirales</taxon>
        <taxon>Leptospiraceae</taxon>
        <taxon>Leptospira</taxon>
    </lineage>
</organism>
<evidence type="ECO:0000313" key="2">
    <source>
        <dbReference type="Proteomes" id="UP000001340"/>
    </source>
</evidence>
<reference evidence="1 2" key="1">
    <citation type="submission" date="2012-10" db="EMBL/GenBank/DDBJ databases">
        <authorList>
            <person name="Harkins D.M."/>
            <person name="Durkin A.S."/>
            <person name="Brinkac L.M."/>
            <person name="Haft D.H."/>
            <person name="Selengut J.D."/>
            <person name="Sanka R."/>
            <person name="DePew J."/>
            <person name="Purushe J."/>
            <person name="Chanthongthip A."/>
            <person name="Lattana O."/>
            <person name="Phetsouvanh R."/>
            <person name="Newton P.N."/>
            <person name="Vinetz J.M."/>
            <person name="Sutton G.G."/>
            <person name="Nierman W.C."/>
            <person name="Fouts D.E."/>
        </authorList>
    </citation>
    <scope>NUCLEOTIDE SEQUENCE [LARGE SCALE GENOMIC DNA]</scope>
    <source>
        <strain evidence="1 2">UI 12758</strain>
    </source>
</reference>
<evidence type="ECO:0000313" key="1">
    <source>
        <dbReference type="EMBL" id="EKR55795.1"/>
    </source>
</evidence>
<accession>A0A0E2D6W5</accession>
<protein>
    <submittedName>
        <fullName evidence="1">Uncharacterized protein</fullName>
    </submittedName>
</protein>
<proteinExistence type="predicted"/>
<gene>
    <name evidence="1" type="ORF">LEP1GSC105_2018</name>
</gene>
<dbReference type="EMBL" id="AHNR02000028">
    <property type="protein sequence ID" value="EKR55795.1"/>
    <property type="molecule type" value="Genomic_DNA"/>
</dbReference>
<sequence length="41" mass="5078">MVPTKLLLGQIKINDRFYQRYRSSQKLHLTRNCWPILHFDF</sequence>
<comment type="caution">
    <text evidence="1">The sequence shown here is derived from an EMBL/GenBank/DDBJ whole genome shotgun (WGS) entry which is preliminary data.</text>
</comment>
<dbReference type="AlphaFoldDB" id="A0A0E2D6W5"/>